<evidence type="ECO:0000256" key="5">
    <source>
        <dbReference type="ARBA" id="ARBA00022989"/>
    </source>
</evidence>
<feature type="compositionally biased region" description="Basic and acidic residues" evidence="10">
    <location>
        <begin position="901"/>
        <end position="911"/>
    </location>
</feature>
<dbReference type="PROSITE" id="PS50042">
    <property type="entry name" value="CNMP_BINDING_3"/>
    <property type="match status" value="1"/>
</dbReference>
<evidence type="ECO:0000256" key="9">
    <source>
        <dbReference type="ARBA" id="ARBA00023201"/>
    </source>
</evidence>
<evidence type="ECO:0000256" key="8">
    <source>
        <dbReference type="ARBA" id="ARBA00023136"/>
    </source>
</evidence>
<dbReference type="InterPro" id="IPR018422">
    <property type="entry name" value="Cation/H_exchanger_CPA1"/>
</dbReference>
<dbReference type="InterPro" id="IPR000595">
    <property type="entry name" value="cNMP-bd_dom"/>
</dbReference>
<feature type="transmembrane region" description="Helical" evidence="11">
    <location>
        <begin position="6"/>
        <end position="24"/>
    </location>
</feature>
<feature type="transmembrane region" description="Helical" evidence="11">
    <location>
        <begin position="323"/>
        <end position="347"/>
    </location>
</feature>
<keyword evidence="2" id="KW-0813">Transport</keyword>
<feature type="transmembrane region" description="Helical" evidence="11">
    <location>
        <begin position="200"/>
        <end position="223"/>
    </location>
</feature>
<dbReference type="Gene3D" id="2.60.120.10">
    <property type="entry name" value="Jelly Rolls"/>
    <property type="match status" value="1"/>
</dbReference>
<dbReference type="InterPro" id="IPR018490">
    <property type="entry name" value="cNMP-bd_dom_sf"/>
</dbReference>
<dbReference type="OrthoDB" id="9809206at2"/>
<dbReference type="EMBL" id="FRXO01000003">
    <property type="protein sequence ID" value="SHO65175.1"/>
    <property type="molecule type" value="Genomic_DNA"/>
</dbReference>
<feature type="compositionally biased region" description="Basic and acidic residues" evidence="10">
    <location>
        <begin position="839"/>
        <end position="863"/>
    </location>
</feature>
<feature type="compositionally biased region" description="Low complexity" evidence="10">
    <location>
        <begin position="864"/>
        <end position="873"/>
    </location>
</feature>
<evidence type="ECO:0000256" key="10">
    <source>
        <dbReference type="SAM" id="MobiDB-lite"/>
    </source>
</evidence>
<feature type="transmembrane region" description="Helical" evidence="11">
    <location>
        <begin position="253"/>
        <end position="272"/>
    </location>
</feature>
<dbReference type="PANTHER" id="PTHR10110:SF86">
    <property type="entry name" value="SODIUM_HYDROGEN EXCHANGER 7"/>
    <property type="match status" value="1"/>
</dbReference>
<reference evidence="13 14" key="1">
    <citation type="submission" date="2016-12" db="EMBL/GenBank/DDBJ databases">
        <authorList>
            <person name="Song W.-J."/>
            <person name="Kurnit D.M."/>
        </authorList>
    </citation>
    <scope>NUCLEOTIDE SEQUENCE [LARGE SCALE GENOMIC DNA]</scope>
    <source>
        <strain evidence="13 14">DSM 19599</strain>
    </source>
</reference>
<accession>A0A1M7ZJT0</accession>
<comment type="subcellular location">
    <subcellularLocation>
        <location evidence="1">Cell membrane</location>
        <topology evidence="1">Multi-pass membrane protein</topology>
    </subcellularLocation>
</comment>
<dbReference type="SUPFAM" id="SSF51206">
    <property type="entry name" value="cAMP-binding domain-like"/>
    <property type="match status" value="1"/>
</dbReference>
<feature type="region of interest" description="Disordered" evidence="10">
    <location>
        <begin position="828"/>
        <end position="911"/>
    </location>
</feature>
<keyword evidence="7" id="KW-0406">Ion transport</keyword>
<dbReference type="PROSITE" id="PS00888">
    <property type="entry name" value="CNMP_BINDING_1"/>
    <property type="match status" value="1"/>
</dbReference>
<evidence type="ECO:0000256" key="2">
    <source>
        <dbReference type="ARBA" id="ARBA00022448"/>
    </source>
</evidence>
<feature type="transmembrane region" description="Helical" evidence="11">
    <location>
        <begin position="170"/>
        <end position="188"/>
    </location>
</feature>
<feature type="transmembrane region" description="Helical" evidence="11">
    <location>
        <begin position="33"/>
        <end position="54"/>
    </location>
</feature>
<evidence type="ECO:0000256" key="3">
    <source>
        <dbReference type="ARBA" id="ARBA00022475"/>
    </source>
</evidence>
<keyword evidence="14" id="KW-1185">Reference proteome</keyword>
<evidence type="ECO:0000313" key="13">
    <source>
        <dbReference type="EMBL" id="SHO65175.1"/>
    </source>
</evidence>
<name>A0A1M7ZJT0_9HYPH</name>
<dbReference type="Pfam" id="PF00999">
    <property type="entry name" value="Na_H_Exchanger"/>
    <property type="match status" value="1"/>
</dbReference>
<feature type="domain" description="Cyclic nucleotide-binding" evidence="12">
    <location>
        <begin position="707"/>
        <end position="821"/>
    </location>
</feature>
<keyword evidence="3" id="KW-1003">Cell membrane</keyword>
<evidence type="ECO:0000259" key="12">
    <source>
        <dbReference type="PROSITE" id="PS50042"/>
    </source>
</evidence>
<dbReference type="InterPro" id="IPR014710">
    <property type="entry name" value="RmlC-like_jellyroll"/>
</dbReference>
<sequence>MTLPIVLAAVAGLLVLIALLQPLAERLQVPPSVILATVGILIGAVAAFIFYSPTASALDGVARVFVELPITADTFLYVFLPVLLFQTSLSLDVRRLADDAAPVLMLAVVAVLVATLAIGFALAPITGQPLVACLLLGAIVATTDPVAVIAIFRELGAPARLTRLVEGESLLNDAAAITLFVLLLGLLVSDAKMSFSGALVHFAIAGVGGAVFGYLGGLLGNLLFRVVRDIPPALVTLSVALPYLVYIGGEQLFHISGVVAVVAAGIAVNIHAPTIVAPDSWRYLREIWEQVEFWAASLIFVLASILVPRLLSDIGPWDLVPLGVLVLAAFLSRAAVLFALLPLLSFLRLSQRVSNAFKLVIVWGGLRGAVTLALALSVTENPFVDPEIKRFIAATATGFTLFTLLVNGTTLRALIRLLGLDQISPLDAAVRDGVVAVALGNVRDAVLYAAQTAEISDDIARKAIGPYDARIETVVQRTETEKEILERDRLTLGLVALADRERELILELFRERTVSVRIIEHLLTDLGRLRERARAGGRVEYNRAARRMLGYSLPFRLGLNVHRFFGWDRLLVEALADRFERVLVMRIVLFELRPFVEQRIRPILGKRLTGIIDEILSQRIEATARSLAALELQYPDYARALEERFLVRTALRREELEYDNLFADRMIGTELLHDLKRNVVAMRRASDVRPKLDLGLNTRELVAKLPLFQDLDAAQIEQIARLLRPRFAVPGERIIRRGERGESVYFISSGAVEVSTAGRPVRLGRGDFIGELALLTGGRRVADVTALGYCQLLVLEGEDFRALLERSPDMNAKVRAVAAQRLSMNHDAGLLSGDAGDGEGERAGRVRDAIAPEDRTPEERAAEAEAWAQGAEPSDYPSFDSVPSGPPWTRDPPGERDEDERDRGGGERAVS</sequence>
<keyword evidence="8 11" id="KW-0472">Membrane</keyword>
<dbReference type="AlphaFoldDB" id="A0A1M7ZJT0"/>
<dbReference type="InterPro" id="IPR018488">
    <property type="entry name" value="cNMP-bd_CS"/>
</dbReference>
<evidence type="ECO:0000313" key="14">
    <source>
        <dbReference type="Proteomes" id="UP000186406"/>
    </source>
</evidence>
<keyword evidence="5 11" id="KW-1133">Transmembrane helix</keyword>
<evidence type="ECO:0000256" key="1">
    <source>
        <dbReference type="ARBA" id="ARBA00004651"/>
    </source>
</evidence>
<dbReference type="InterPro" id="IPR006153">
    <property type="entry name" value="Cation/H_exchanger_TM"/>
</dbReference>
<feature type="transmembrane region" description="Helical" evidence="11">
    <location>
        <begin position="391"/>
        <end position="415"/>
    </location>
</feature>
<dbReference type="RefSeq" id="WP_073628082.1">
    <property type="nucleotide sequence ID" value="NZ_FRXO01000003.1"/>
</dbReference>
<dbReference type="GO" id="GO:0015385">
    <property type="term" value="F:sodium:proton antiporter activity"/>
    <property type="evidence" value="ECO:0007669"/>
    <property type="project" value="InterPro"/>
</dbReference>
<dbReference type="CDD" id="cd00038">
    <property type="entry name" value="CAP_ED"/>
    <property type="match status" value="1"/>
</dbReference>
<protein>
    <submittedName>
        <fullName evidence="13">Sodium/proton antiporter, CPA1 family (TC 2.A.36)</fullName>
    </submittedName>
</protein>
<keyword evidence="4 11" id="KW-0812">Transmembrane</keyword>
<dbReference type="PANTHER" id="PTHR10110">
    <property type="entry name" value="SODIUM/HYDROGEN EXCHANGER"/>
    <property type="match status" value="1"/>
</dbReference>
<feature type="transmembrane region" description="Helical" evidence="11">
    <location>
        <begin position="293"/>
        <end position="311"/>
    </location>
</feature>
<dbReference type="Pfam" id="PF00027">
    <property type="entry name" value="cNMP_binding"/>
    <property type="match status" value="1"/>
</dbReference>
<feature type="transmembrane region" description="Helical" evidence="11">
    <location>
        <begin position="74"/>
        <end position="91"/>
    </location>
</feature>
<dbReference type="SMART" id="SM00100">
    <property type="entry name" value="cNMP"/>
    <property type="match status" value="1"/>
</dbReference>
<feature type="transmembrane region" description="Helical" evidence="11">
    <location>
        <begin position="359"/>
        <end position="379"/>
    </location>
</feature>
<dbReference type="GO" id="GO:0005886">
    <property type="term" value="C:plasma membrane"/>
    <property type="evidence" value="ECO:0007669"/>
    <property type="project" value="UniProtKB-SubCell"/>
</dbReference>
<feature type="transmembrane region" description="Helical" evidence="11">
    <location>
        <begin position="230"/>
        <end position="247"/>
    </location>
</feature>
<feature type="transmembrane region" description="Helical" evidence="11">
    <location>
        <begin position="129"/>
        <end position="150"/>
    </location>
</feature>
<evidence type="ECO:0000256" key="4">
    <source>
        <dbReference type="ARBA" id="ARBA00022692"/>
    </source>
</evidence>
<organism evidence="13 14">
    <name type="scientific">Pseudoxanthobacter soli DSM 19599</name>
    <dbReference type="NCBI Taxonomy" id="1123029"/>
    <lineage>
        <taxon>Bacteria</taxon>
        <taxon>Pseudomonadati</taxon>
        <taxon>Pseudomonadota</taxon>
        <taxon>Alphaproteobacteria</taxon>
        <taxon>Hyphomicrobiales</taxon>
        <taxon>Segnochrobactraceae</taxon>
        <taxon>Pseudoxanthobacter</taxon>
    </lineage>
</organism>
<dbReference type="GO" id="GO:0051453">
    <property type="term" value="P:regulation of intracellular pH"/>
    <property type="evidence" value="ECO:0007669"/>
    <property type="project" value="TreeGrafter"/>
</dbReference>
<dbReference type="Gene3D" id="6.10.140.1330">
    <property type="match status" value="1"/>
</dbReference>
<evidence type="ECO:0000256" key="6">
    <source>
        <dbReference type="ARBA" id="ARBA00023053"/>
    </source>
</evidence>
<dbReference type="GO" id="GO:0098719">
    <property type="term" value="P:sodium ion import across plasma membrane"/>
    <property type="evidence" value="ECO:0007669"/>
    <property type="project" value="TreeGrafter"/>
</dbReference>
<dbReference type="Proteomes" id="UP000186406">
    <property type="component" value="Unassembled WGS sequence"/>
</dbReference>
<dbReference type="STRING" id="1123029.SAMN02745172_02014"/>
<proteinExistence type="predicted"/>
<evidence type="ECO:0000256" key="7">
    <source>
        <dbReference type="ARBA" id="ARBA00023065"/>
    </source>
</evidence>
<keyword evidence="6" id="KW-0915">Sodium</keyword>
<gene>
    <name evidence="13" type="ORF">SAMN02745172_02014</name>
</gene>
<evidence type="ECO:0000256" key="11">
    <source>
        <dbReference type="SAM" id="Phobius"/>
    </source>
</evidence>
<dbReference type="GO" id="GO:0015386">
    <property type="term" value="F:potassium:proton antiporter activity"/>
    <property type="evidence" value="ECO:0007669"/>
    <property type="project" value="TreeGrafter"/>
</dbReference>
<keyword evidence="9" id="KW-0739">Sodium transport</keyword>
<feature type="transmembrane region" description="Helical" evidence="11">
    <location>
        <begin position="103"/>
        <end position="123"/>
    </location>
</feature>